<sequence length="151" mass="16637">MTANLEALEQAYRRNGSLYARAMDANEPDLLDGVMTADAVIESPGAVMDGIAAIRACPGMLREMFQSTQHLVHNQTVEQLSDTEARGETYCTASHILPPSGEGQPYSALVWAIRYQDQLRLVDGVWKIAKRALVLDWTETRPVDFSGRQGA</sequence>
<evidence type="ECO:0000313" key="2">
    <source>
        <dbReference type="EMBL" id="GAD50762.1"/>
    </source>
</evidence>
<dbReference type="AlphaFoldDB" id="U2YQ18"/>
<dbReference type="EMBL" id="BASZ01000012">
    <property type="protein sequence ID" value="GAD50762.1"/>
    <property type="molecule type" value="Genomic_DNA"/>
</dbReference>
<keyword evidence="3" id="KW-1185">Reference proteome</keyword>
<dbReference type="Pfam" id="PF13577">
    <property type="entry name" value="SnoaL_4"/>
    <property type="match status" value="1"/>
</dbReference>
<organism evidence="2 3">
    <name type="scientific">Caenibius tardaugens NBRC 16725</name>
    <dbReference type="NCBI Taxonomy" id="1219035"/>
    <lineage>
        <taxon>Bacteria</taxon>
        <taxon>Pseudomonadati</taxon>
        <taxon>Pseudomonadota</taxon>
        <taxon>Alphaproteobacteria</taxon>
        <taxon>Sphingomonadales</taxon>
        <taxon>Erythrobacteraceae</taxon>
        <taxon>Caenibius</taxon>
    </lineage>
</organism>
<dbReference type="CDD" id="cd00531">
    <property type="entry name" value="NTF2_like"/>
    <property type="match status" value="1"/>
</dbReference>
<evidence type="ECO:0000313" key="3">
    <source>
        <dbReference type="Proteomes" id="UP000016568"/>
    </source>
</evidence>
<accession>U2YQ18</accession>
<protein>
    <recommendedName>
        <fullName evidence="1">SnoaL-like domain-containing protein</fullName>
    </recommendedName>
</protein>
<dbReference type="Gene3D" id="3.10.450.50">
    <property type="match status" value="1"/>
</dbReference>
<dbReference type="SUPFAM" id="SSF54427">
    <property type="entry name" value="NTF2-like"/>
    <property type="match status" value="1"/>
</dbReference>
<reference evidence="2 3" key="1">
    <citation type="submission" date="2013-09" db="EMBL/GenBank/DDBJ databases">
        <title>Whole genome shotgun sequence of Novosphingobium tardaugens NBRC 16725.</title>
        <authorList>
            <person name="Isaki S."/>
            <person name="Hosoyama A."/>
            <person name="Tsuchikane K."/>
            <person name="Katsumata H."/>
            <person name="Ando Y."/>
            <person name="Yamazaki S."/>
            <person name="Fujita N."/>
        </authorList>
    </citation>
    <scope>NUCLEOTIDE SEQUENCE [LARGE SCALE GENOMIC DNA]</scope>
    <source>
        <strain evidence="2 3">NBRC 16725</strain>
    </source>
</reference>
<feature type="domain" description="SnoaL-like" evidence="1">
    <location>
        <begin position="17"/>
        <end position="131"/>
    </location>
</feature>
<name>U2YQ18_9SPHN</name>
<dbReference type="InterPro" id="IPR032710">
    <property type="entry name" value="NTF2-like_dom_sf"/>
</dbReference>
<dbReference type="RefSeq" id="WP_021691580.1">
    <property type="nucleotide sequence ID" value="NZ_BASZ01000012.1"/>
</dbReference>
<dbReference type="Proteomes" id="UP000016568">
    <property type="component" value="Unassembled WGS sequence"/>
</dbReference>
<dbReference type="eggNOG" id="COG0702">
    <property type="taxonomic scope" value="Bacteria"/>
</dbReference>
<evidence type="ECO:0000259" key="1">
    <source>
        <dbReference type="Pfam" id="PF13577"/>
    </source>
</evidence>
<proteinExistence type="predicted"/>
<comment type="caution">
    <text evidence="2">The sequence shown here is derived from an EMBL/GenBank/DDBJ whole genome shotgun (WGS) entry which is preliminary data.</text>
</comment>
<dbReference type="InterPro" id="IPR037401">
    <property type="entry name" value="SnoaL-like"/>
</dbReference>
<gene>
    <name evidence="2" type="ORF">NT2_12_00260</name>
</gene>